<dbReference type="SUPFAM" id="SSF46894">
    <property type="entry name" value="C-terminal effector domain of the bipartite response regulators"/>
    <property type="match status" value="1"/>
</dbReference>
<dbReference type="CDD" id="cd17535">
    <property type="entry name" value="REC_NarL-like"/>
    <property type="match status" value="1"/>
</dbReference>
<dbReference type="InterPro" id="IPR036388">
    <property type="entry name" value="WH-like_DNA-bd_sf"/>
</dbReference>
<dbReference type="GO" id="GO:0003677">
    <property type="term" value="F:DNA binding"/>
    <property type="evidence" value="ECO:0007669"/>
    <property type="project" value="UniProtKB-KW"/>
</dbReference>
<dbReference type="Proteomes" id="UP000254835">
    <property type="component" value="Unassembled WGS sequence"/>
</dbReference>
<dbReference type="InterPro" id="IPR058245">
    <property type="entry name" value="NreC/VraR/RcsB-like_REC"/>
</dbReference>
<dbReference type="SUPFAM" id="SSF52172">
    <property type="entry name" value="CheY-like"/>
    <property type="match status" value="1"/>
</dbReference>
<feature type="domain" description="HTH luxR-type" evidence="7">
    <location>
        <begin position="144"/>
        <end position="194"/>
    </location>
</feature>
<evidence type="ECO:0000259" key="7">
    <source>
        <dbReference type="PROSITE" id="PS50043"/>
    </source>
</evidence>
<evidence type="ECO:0000256" key="1">
    <source>
        <dbReference type="ARBA" id="ARBA00022553"/>
    </source>
</evidence>
<keyword evidence="3" id="KW-0805">Transcription regulation</keyword>
<dbReference type="Pfam" id="PF00072">
    <property type="entry name" value="Response_reg"/>
    <property type="match status" value="1"/>
</dbReference>
<evidence type="ECO:0000256" key="2">
    <source>
        <dbReference type="ARBA" id="ARBA00023012"/>
    </source>
</evidence>
<dbReference type="InterPro" id="IPR001789">
    <property type="entry name" value="Sig_transdc_resp-reg_receiver"/>
</dbReference>
<name>A0A380PQM8_YERFR</name>
<evidence type="ECO:0000256" key="6">
    <source>
        <dbReference type="PROSITE-ProRule" id="PRU00169"/>
    </source>
</evidence>
<dbReference type="PROSITE" id="PS50110">
    <property type="entry name" value="RESPONSE_REGULATORY"/>
    <property type="match status" value="1"/>
</dbReference>
<dbReference type="CDD" id="cd06170">
    <property type="entry name" value="LuxR_C_like"/>
    <property type="match status" value="1"/>
</dbReference>
<keyword evidence="2" id="KW-0902">Two-component regulatory system</keyword>
<dbReference type="Gene3D" id="3.40.50.2300">
    <property type="match status" value="1"/>
</dbReference>
<accession>A0A380PQM8</accession>
<dbReference type="SMART" id="SM00448">
    <property type="entry name" value="REC"/>
    <property type="match status" value="1"/>
</dbReference>
<keyword evidence="4" id="KW-0238">DNA-binding</keyword>
<evidence type="ECO:0000313" key="10">
    <source>
        <dbReference type="Proteomes" id="UP000254835"/>
    </source>
</evidence>
<dbReference type="GO" id="GO:0000160">
    <property type="term" value="P:phosphorelay signal transduction system"/>
    <property type="evidence" value="ECO:0007669"/>
    <property type="project" value="InterPro"/>
</dbReference>
<dbReference type="SMART" id="SM00421">
    <property type="entry name" value="HTH_LUXR"/>
    <property type="match status" value="1"/>
</dbReference>
<dbReference type="InterPro" id="IPR011006">
    <property type="entry name" value="CheY-like_superfamily"/>
</dbReference>
<feature type="domain" description="Response regulatory" evidence="8">
    <location>
        <begin position="5"/>
        <end position="119"/>
    </location>
</feature>
<dbReference type="PANTHER" id="PTHR43214:SF41">
    <property type="entry name" value="NITRATE_NITRITE RESPONSE REGULATOR PROTEIN NARP"/>
    <property type="match status" value="1"/>
</dbReference>
<dbReference type="GeneID" id="57906961"/>
<dbReference type="Gene3D" id="1.10.10.10">
    <property type="entry name" value="Winged helix-like DNA-binding domain superfamily/Winged helix DNA-binding domain"/>
    <property type="match status" value="1"/>
</dbReference>
<gene>
    <name evidence="9" type="primary">evgA</name>
    <name evidence="9" type="ORF">NCTC11470_00877</name>
</gene>
<dbReference type="PROSITE" id="PS50043">
    <property type="entry name" value="HTH_LUXR_2"/>
    <property type="match status" value="1"/>
</dbReference>
<dbReference type="PANTHER" id="PTHR43214">
    <property type="entry name" value="TWO-COMPONENT RESPONSE REGULATOR"/>
    <property type="match status" value="1"/>
</dbReference>
<protein>
    <submittedName>
        <fullName evidence="9">Putative two-component response regulator</fullName>
    </submittedName>
</protein>
<dbReference type="Pfam" id="PF00196">
    <property type="entry name" value="GerE"/>
    <property type="match status" value="1"/>
</dbReference>
<evidence type="ECO:0000256" key="3">
    <source>
        <dbReference type="ARBA" id="ARBA00023015"/>
    </source>
</evidence>
<dbReference type="RefSeq" id="WP_004712755.1">
    <property type="nucleotide sequence ID" value="NZ_CABMMH010000027.1"/>
</dbReference>
<evidence type="ECO:0000256" key="5">
    <source>
        <dbReference type="ARBA" id="ARBA00023163"/>
    </source>
</evidence>
<reference evidence="9 10" key="1">
    <citation type="submission" date="2018-06" db="EMBL/GenBank/DDBJ databases">
        <authorList>
            <consortium name="Pathogen Informatics"/>
            <person name="Doyle S."/>
        </authorList>
    </citation>
    <scope>NUCLEOTIDE SEQUENCE [LARGE SCALE GENOMIC DNA]</scope>
    <source>
        <strain evidence="9 10">NCTC11470</strain>
    </source>
</reference>
<dbReference type="OrthoDB" id="9796655at2"/>
<dbReference type="InterPro" id="IPR016032">
    <property type="entry name" value="Sig_transdc_resp-reg_C-effctor"/>
</dbReference>
<keyword evidence="5" id="KW-0804">Transcription</keyword>
<sequence>MQTANALVFDRHPLIRDTLRYLLEERSFTVYETDCERELIRRASEKKPTIITVDITSPVSAIEILISQLKAVAPQSKVLVITSLPTEHYSSCCIRAGASGLVSKKVKMVCLNAAIDAVIHDYLFFPVRDLLVISEGAWSFNREKPNSLDGLTKREKYVLYKVLQGKSLTHMAEDLGVSVKTVSTYKSRILKKWG</sequence>
<proteinExistence type="predicted"/>
<evidence type="ECO:0000313" key="9">
    <source>
        <dbReference type="EMBL" id="SUP75858.1"/>
    </source>
</evidence>
<dbReference type="PRINTS" id="PR00038">
    <property type="entry name" value="HTHLUXR"/>
</dbReference>
<evidence type="ECO:0000259" key="8">
    <source>
        <dbReference type="PROSITE" id="PS50110"/>
    </source>
</evidence>
<organism evidence="9 10">
    <name type="scientific">Yersinia frederiksenii</name>
    <dbReference type="NCBI Taxonomy" id="29484"/>
    <lineage>
        <taxon>Bacteria</taxon>
        <taxon>Pseudomonadati</taxon>
        <taxon>Pseudomonadota</taxon>
        <taxon>Gammaproteobacteria</taxon>
        <taxon>Enterobacterales</taxon>
        <taxon>Yersiniaceae</taxon>
        <taxon>Yersinia</taxon>
    </lineage>
</organism>
<dbReference type="GO" id="GO:0006355">
    <property type="term" value="P:regulation of DNA-templated transcription"/>
    <property type="evidence" value="ECO:0007669"/>
    <property type="project" value="InterPro"/>
</dbReference>
<feature type="modified residue" description="4-aspartylphosphate" evidence="6">
    <location>
        <position position="54"/>
    </location>
</feature>
<dbReference type="EMBL" id="UHJA01000001">
    <property type="protein sequence ID" value="SUP75858.1"/>
    <property type="molecule type" value="Genomic_DNA"/>
</dbReference>
<keyword evidence="1 6" id="KW-0597">Phosphoprotein</keyword>
<evidence type="ECO:0000256" key="4">
    <source>
        <dbReference type="ARBA" id="ARBA00023125"/>
    </source>
</evidence>
<dbReference type="InterPro" id="IPR000792">
    <property type="entry name" value="Tscrpt_reg_LuxR_C"/>
</dbReference>
<dbReference type="InterPro" id="IPR039420">
    <property type="entry name" value="WalR-like"/>
</dbReference>
<dbReference type="AlphaFoldDB" id="A0A380PQM8"/>